<evidence type="ECO:0000313" key="4">
    <source>
        <dbReference type="Proteomes" id="UP000018208"/>
    </source>
</evidence>
<feature type="transmembrane region" description="Helical" evidence="1">
    <location>
        <begin position="97"/>
        <end position="116"/>
    </location>
</feature>
<accession>V6LEA3</accession>
<protein>
    <submittedName>
        <fullName evidence="2">Transmembrane domain-containing protein</fullName>
    </submittedName>
</protein>
<feature type="transmembrane region" description="Helical" evidence="1">
    <location>
        <begin position="24"/>
        <end position="45"/>
    </location>
</feature>
<name>V6LEA3_9EUKA</name>
<dbReference type="VEuPathDB" id="GiardiaDB:SS50377_26216"/>
<evidence type="ECO:0000313" key="2">
    <source>
        <dbReference type="EMBL" id="EST42835.1"/>
    </source>
</evidence>
<keyword evidence="1 2" id="KW-0812">Transmembrane</keyword>
<keyword evidence="1" id="KW-0472">Membrane</keyword>
<dbReference type="EMBL" id="KI546153">
    <property type="protein sequence ID" value="EST42835.1"/>
    <property type="molecule type" value="Genomic_DNA"/>
</dbReference>
<dbReference type="EMBL" id="AUWU02000006">
    <property type="protein sequence ID" value="KAH0572015.1"/>
    <property type="molecule type" value="Genomic_DNA"/>
</dbReference>
<organism evidence="2">
    <name type="scientific">Spironucleus salmonicida</name>
    <dbReference type="NCBI Taxonomy" id="348837"/>
    <lineage>
        <taxon>Eukaryota</taxon>
        <taxon>Metamonada</taxon>
        <taxon>Diplomonadida</taxon>
        <taxon>Hexamitidae</taxon>
        <taxon>Hexamitinae</taxon>
        <taxon>Spironucleus</taxon>
    </lineage>
</organism>
<reference evidence="3" key="2">
    <citation type="submission" date="2020-12" db="EMBL/GenBank/DDBJ databases">
        <title>New Spironucleus salmonicida genome in near-complete chromosomes.</title>
        <authorList>
            <person name="Xu F."/>
            <person name="Kurt Z."/>
            <person name="Jimenez-Gonzalez A."/>
            <person name="Astvaldsson A."/>
            <person name="Andersson J.O."/>
            <person name="Svard S.G."/>
        </authorList>
    </citation>
    <scope>NUCLEOTIDE SEQUENCE</scope>
    <source>
        <strain evidence="3">ATCC 50377</strain>
    </source>
</reference>
<sequence>MTLFPYACTNLTCRFTPLFVNSLAIQLLLEEGLQIFNAIMLIFRVRKHRKSFMRDVAVLTAVCGHQLCKTIVQTVLTSAFLLAFYTKLQILTTLSQLSIVVWNACFVLFTIALQYFHLM</sequence>
<dbReference type="Proteomes" id="UP000018208">
    <property type="component" value="Unassembled WGS sequence"/>
</dbReference>
<reference evidence="2 3" key="1">
    <citation type="journal article" date="2014" name="PLoS Genet.">
        <title>The Genome of Spironucleus salmonicida Highlights a Fish Pathogen Adapted to Fluctuating Environments.</title>
        <authorList>
            <person name="Xu F."/>
            <person name="Jerlstrom-Hultqvist J."/>
            <person name="Einarsson E."/>
            <person name="Astvaldsson A."/>
            <person name="Svard S.G."/>
            <person name="Andersson J.O."/>
        </authorList>
    </citation>
    <scope>NUCLEOTIDE SEQUENCE</scope>
    <source>
        <strain evidence="3">ATCC 50377</strain>
    </source>
</reference>
<keyword evidence="4" id="KW-1185">Reference proteome</keyword>
<dbReference type="AlphaFoldDB" id="V6LEA3"/>
<evidence type="ECO:0000256" key="1">
    <source>
        <dbReference type="SAM" id="Phobius"/>
    </source>
</evidence>
<evidence type="ECO:0000313" key="3">
    <source>
        <dbReference type="EMBL" id="KAH0572015.1"/>
    </source>
</evidence>
<gene>
    <name evidence="2" type="ORF">SS50377_17520</name>
    <name evidence="3" type="ORF">SS50377_26216</name>
</gene>
<keyword evidence="1" id="KW-1133">Transmembrane helix</keyword>
<proteinExistence type="predicted"/>